<evidence type="ECO:0000313" key="1">
    <source>
        <dbReference type="EMBL" id="KKN96181.1"/>
    </source>
</evidence>
<name>A0A0F9XAU8_9ZZZZ</name>
<sequence>MQHLAPGQFLRTVVYPRLDAVDKNLLDGLNPKQLGTSGAYPLTCPECKAPEAYYYPQSAFINCPRKRECGVSTSIWDAMLSTGYSQKEIFSILCDAAGVEPPSREKNNSTGEASSVASSSAELSIGQAVFRITQGMAASNASILADFQKERGYTEAQMKEMKLGYYTSPEEMVTELAKLQFTKEEAAALGYIEYDESAPEKLWSGLAGKVIGYWPHPDGSIRLWGRLPVGSGSKRNPKYKFAPSLKKDIPYLFSRRKPTTLTCVEGTFDAWALQLCDVWGAAIGGASINKAQALYLATKGVSEVNHMVDGDSAGWEGAVASIRNCEGCGIVTNVIALGSGMDDPDALVRSGRSSELLRLIEGRINAGRYLALMLSAEVGKDSLDLQAINRIYAAAQQLTPHSRAAFESQSSLLGVRVDLEAEAARVFSGLILNGMSFEQARSVVLRQTGYTITISKESNDG</sequence>
<dbReference type="AlphaFoldDB" id="A0A0F9XAU8"/>
<dbReference type="CDD" id="cd01029">
    <property type="entry name" value="TOPRIM_primases"/>
    <property type="match status" value="1"/>
</dbReference>
<comment type="caution">
    <text evidence="1">The sequence shown here is derived from an EMBL/GenBank/DDBJ whole genome shotgun (WGS) entry which is preliminary data.</text>
</comment>
<proteinExistence type="predicted"/>
<dbReference type="EMBL" id="LAZR01000066">
    <property type="protein sequence ID" value="KKN96181.1"/>
    <property type="molecule type" value="Genomic_DNA"/>
</dbReference>
<reference evidence="1" key="1">
    <citation type="journal article" date="2015" name="Nature">
        <title>Complex archaea that bridge the gap between prokaryotes and eukaryotes.</title>
        <authorList>
            <person name="Spang A."/>
            <person name="Saw J.H."/>
            <person name="Jorgensen S.L."/>
            <person name="Zaremba-Niedzwiedzka K."/>
            <person name="Martijn J."/>
            <person name="Lind A.E."/>
            <person name="van Eijk R."/>
            <person name="Schleper C."/>
            <person name="Guy L."/>
            <person name="Ettema T.J."/>
        </authorList>
    </citation>
    <scope>NUCLEOTIDE SEQUENCE</scope>
</reference>
<accession>A0A0F9XAU8</accession>
<gene>
    <name evidence="1" type="ORF">LCGC14_0171110</name>
</gene>
<dbReference type="SUPFAM" id="SSF56731">
    <property type="entry name" value="DNA primase core"/>
    <property type="match status" value="1"/>
</dbReference>
<organism evidence="1">
    <name type="scientific">marine sediment metagenome</name>
    <dbReference type="NCBI Taxonomy" id="412755"/>
    <lineage>
        <taxon>unclassified sequences</taxon>
        <taxon>metagenomes</taxon>
        <taxon>ecological metagenomes</taxon>
    </lineage>
</organism>
<evidence type="ECO:0008006" key="2">
    <source>
        <dbReference type="Google" id="ProtNLM"/>
    </source>
</evidence>
<dbReference type="Gene3D" id="3.40.1360.10">
    <property type="match status" value="1"/>
</dbReference>
<protein>
    <recommendedName>
        <fullName evidence="2">Toprim domain-containing protein</fullName>
    </recommendedName>
</protein>
<dbReference type="InterPro" id="IPR034154">
    <property type="entry name" value="TOPRIM_DnaG/twinkle"/>
</dbReference>